<proteinExistence type="predicted"/>
<feature type="binding site" evidence="1">
    <location>
        <position position="175"/>
    </location>
    <ligand>
        <name>2-oxoglutarate</name>
        <dbReference type="ChEBI" id="CHEBI:16810"/>
    </ligand>
</feature>
<keyword evidence="5" id="KW-1185">Reference proteome</keyword>
<dbReference type="InterPro" id="IPR027450">
    <property type="entry name" value="AlkB-like"/>
</dbReference>
<dbReference type="Proteomes" id="UP000799440">
    <property type="component" value="Unassembled WGS sequence"/>
</dbReference>
<feature type="binding site" evidence="1">
    <location>
        <position position="243"/>
    </location>
    <ligand>
        <name>2-oxoglutarate</name>
        <dbReference type="ChEBI" id="CHEBI:16810"/>
    </ligand>
</feature>
<evidence type="ECO:0000313" key="5">
    <source>
        <dbReference type="Proteomes" id="UP000799440"/>
    </source>
</evidence>
<feature type="binding site" evidence="1">
    <location>
        <position position="257"/>
    </location>
    <ligand>
        <name>2-oxoglutarate</name>
        <dbReference type="ChEBI" id="CHEBI:16810"/>
    </ligand>
</feature>
<dbReference type="PANTHER" id="PTHR31573:SF1">
    <property type="entry name" value="DNA OXIDATIVE DEMETHYLASE ALKBH2"/>
    <property type="match status" value="1"/>
</dbReference>
<feature type="binding site" evidence="1">
    <location>
        <position position="188"/>
    </location>
    <ligand>
        <name>substrate</name>
    </ligand>
</feature>
<name>A0A6A6VKB0_9PLEO</name>
<dbReference type="OrthoDB" id="545910at2759"/>
<feature type="binding site" evidence="1">
    <location>
        <position position="261"/>
    </location>
    <ligand>
        <name>2-oxoglutarate</name>
        <dbReference type="ChEBI" id="CHEBI:16810"/>
    </ligand>
</feature>
<dbReference type="GO" id="GO:0006307">
    <property type="term" value="P:DNA alkylation repair"/>
    <property type="evidence" value="ECO:0007669"/>
    <property type="project" value="TreeGrafter"/>
</dbReference>
<dbReference type="SUPFAM" id="SSF51197">
    <property type="entry name" value="Clavaminate synthase-like"/>
    <property type="match status" value="1"/>
</dbReference>
<dbReference type="GO" id="GO:0008198">
    <property type="term" value="F:ferrous iron binding"/>
    <property type="evidence" value="ECO:0007669"/>
    <property type="project" value="TreeGrafter"/>
</dbReference>
<protein>
    <submittedName>
        <fullName evidence="4">DNA repair family protein</fullName>
    </submittedName>
</protein>
<dbReference type="AlphaFoldDB" id="A0A6A6VKB0"/>
<sequence>MKRTLDTYFSRPPKKLKHTPSTISSHHSTYPFPIPNLPTDITNALTHCPSAPGLATARDDLDIIYYNPFVPPPTSNTLFDIYRSTLPFYRVSYTIKRGAIEQAINTPRFTTVFGVDSTSKFTTSGYLVDARTNAPIEPTRYKYAPRPIPQCLDALRLTTELTTNQTFNFALVNYYASGSDSISYHSDDERFLGSNPAIASFTFGASRDFYMKHKTKDVGVVKMNLQSGDCLLMRGTTQGCWLHSVPKRKGGEVGKGRINITFRKAVVRGGTENYYKYNVGDGGVFRWDEGLQRMEEVEKGRQEQVNEFLAMIRDEP</sequence>
<dbReference type="InterPro" id="IPR005123">
    <property type="entry name" value="Oxoglu/Fe-dep_dioxygenase_dom"/>
</dbReference>
<feature type="binding site" evidence="1">
    <location>
        <position position="173"/>
    </location>
    <ligand>
        <name>2-oxoglutarate</name>
        <dbReference type="ChEBI" id="CHEBI:16810"/>
    </ligand>
</feature>
<feature type="binding site" evidence="1">
    <location>
        <position position="185"/>
    </location>
    <ligand>
        <name>2-oxoglutarate</name>
        <dbReference type="ChEBI" id="CHEBI:16810"/>
    </ligand>
</feature>
<dbReference type="Pfam" id="PF13532">
    <property type="entry name" value="2OG-FeII_Oxy_2"/>
    <property type="match status" value="1"/>
</dbReference>
<dbReference type="GO" id="GO:0051747">
    <property type="term" value="F:cytosine C-5 DNA demethylase activity"/>
    <property type="evidence" value="ECO:0007669"/>
    <property type="project" value="TreeGrafter"/>
</dbReference>
<dbReference type="EMBL" id="MU006563">
    <property type="protein sequence ID" value="KAF2751048.1"/>
    <property type="molecule type" value="Genomic_DNA"/>
</dbReference>
<dbReference type="InterPro" id="IPR032852">
    <property type="entry name" value="ALKBH2"/>
</dbReference>
<evidence type="ECO:0000256" key="1">
    <source>
        <dbReference type="PIRSR" id="PIRSR632852-1"/>
    </source>
</evidence>
<accession>A0A6A6VKB0</accession>
<evidence type="ECO:0000256" key="2">
    <source>
        <dbReference type="SAM" id="MobiDB-lite"/>
    </source>
</evidence>
<dbReference type="Gene3D" id="2.60.120.590">
    <property type="entry name" value="Alpha-ketoglutarate-dependent dioxygenase AlkB-like"/>
    <property type="match status" value="1"/>
</dbReference>
<feature type="region of interest" description="Disordered" evidence="2">
    <location>
        <begin position="1"/>
        <end position="27"/>
    </location>
</feature>
<dbReference type="PANTHER" id="PTHR31573">
    <property type="entry name" value="ALPHA-KETOGLUTARATE-DEPENDENT DIOXYGENASE ALKB HOMOLOG 2"/>
    <property type="match status" value="1"/>
</dbReference>
<gene>
    <name evidence="4" type="ORF">M011DRAFT_517253</name>
</gene>
<dbReference type="PROSITE" id="PS51471">
    <property type="entry name" value="FE2OG_OXY"/>
    <property type="match status" value="1"/>
</dbReference>
<reference evidence="4" key="1">
    <citation type="journal article" date="2020" name="Stud. Mycol.">
        <title>101 Dothideomycetes genomes: a test case for predicting lifestyles and emergence of pathogens.</title>
        <authorList>
            <person name="Haridas S."/>
            <person name="Albert R."/>
            <person name="Binder M."/>
            <person name="Bloem J."/>
            <person name="Labutti K."/>
            <person name="Salamov A."/>
            <person name="Andreopoulos B."/>
            <person name="Baker S."/>
            <person name="Barry K."/>
            <person name="Bills G."/>
            <person name="Bluhm B."/>
            <person name="Cannon C."/>
            <person name="Castanera R."/>
            <person name="Culley D."/>
            <person name="Daum C."/>
            <person name="Ezra D."/>
            <person name="Gonzalez J."/>
            <person name="Henrissat B."/>
            <person name="Kuo A."/>
            <person name="Liang C."/>
            <person name="Lipzen A."/>
            <person name="Lutzoni F."/>
            <person name="Magnuson J."/>
            <person name="Mondo S."/>
            <person name="Nolan M."/>
            <person name="Ohm R."/>
            <person name="Pangilinan J."/>
            <person name="Park H.-J."/>
            <person name="Ramirez L."/>
            <person name="Alfaro M."/>
            <person name="Sun H."/>
            <person name="Tritt A."/>
            <person name="Yoshinaga Y."/>
            <person name="Zwiers L.-H."/>
            <person name="Turgeon B."/>
            <person name="Goodwin S."/>
            <person name="Spatafora J."/>
            <person name="Crous P."/>
            <person name="Grigoriev I."/>
        </authorList>
    </citation>
    <scope>NUCLEOTIDE SEQUENCE</scope>
    <source>
        <strain evidence="4">CBS 119925</strain>
    </source>
</reference>
<feature type="binding site" evidence="1">
    <location>
        <position position="263"/>
    </location>
    <ligand>
        <name>2-oxoglutarate</name>
        <dbReference type="ChEBI" id="CHEBI:16810"/>
    </ligand>
</feature>
<dbReference type="GO" id="GO:0035516">
    <property type="term" value="F:broad specificity oxidative DNA demethylase activity"/>
    <property type="evidence" value="ECO:0007669"/>
    <property type="project" value="TreeGrafter"/>
</dbReference>
<evidence type="ECO:0000313" key="4">
    <source>
        <dbReference type="EMBL" id="KAF2751048.1"/>
    </source>
</evidence>
<organism evidence="4 5">
    <name type="scientific">Sporormia fimetaria CBS 119925</name>
    <dbReference type="NCBI Taxonomy" id="1340428"/>
    <lineage>
        <taxon>Eukaryota</taxon>
        <taxon>Fungi</taxon>
        <taxon>Dikarya</taxon>
        <taxon>Ascomycota</taxon>
        <taxon>Pezizomycotina</taxon>
        <taxon>Dothideomycetes</taxon>
        <taxon>Pleosporomycetidae</taxon>
        <taxon>Pleosporales</taxon>
        <taxon>Sporormiaceae</taxon>
        <taxon>Sporormia</taxon>
    </lineage>
</organism>
<feature type="domain" description="Fe2OG dioxygenase" evidence="3">
    <location>
        <begin position="166"/>
        <end position="266"/>
    </location>
</feature>
<dbReference type="InterPro" id="IPR037151">
    <property type="entry name" value="AlkB-like_sf"/>
</dbReference>
<evidence type="ECO:0000259" key="3">
    <source>
        <dbReference type="PROSITE" id="PS51471"/>
    </source>
</evidence>